<name>A0A1I6M1X6_9EURY</name>
<dbReference type="OrthoDB" id="241568at2157"/>
<dbReference type="EMBL" id="FOZK01000004">
    <property type="protein sequence ID" value="SFS09719.1"/>
    <property type="molecule type" value="Genomic_DNA"/>
</dbReference>
<dbReference type="InterPro" id="IPR027417">
    <property type="entry name" value="P-loop_NTPase"/>
</dbReference>
<keyword evidence="1 3" id="KW-0175">Coiled coil</keyword>
<evidence type="ECO:0000256" key="1">
    <source>
        <dbReference type="ARBA" id="ARBA00023054"/>
    </source>
</evidence>
<dbReference type="GO" id="GO:0016887">
    <property type="term" value="F:ATP hydrolysis activity"/>
    <property type="evidence" value="ECO:0007669"/>
    <property type="project" value="InterPro"/>
</dbReference>
<evidence type="ECO:0000259" key="5">
    <source>
        <dbReference type="Pfam" id="PF13476"/>
    </source>
</evidence>
<feature type="region of interest" description="Disordered" evidence="4">
    <location>
        <begin position="231"/>
        <end position="252"/>
    </location>
</feature>
<gene>
    <name evidence="6" type="ORF">SAMN05216559_3569</name>
</gene>
<keyword evidence="7" id="KW-1185">Reference proteome</keyword>
<evidence type="ECO:0000313" key="7">
    <source>
        <dbReference type="Proteomes" id="UP000199062"/>
    </source>
</evidence>
<reference evidence="6 7" key="1">
    <citation type="submission" date="2016-10" db="EMBL/GenBank/DDBJ databases">
        <authorList>
            <person name="de Groot N.N."/>
        </authorList>
    </citation>
    <scope>NUCLEOTIDE SEQUENCE [LARGE SCALE GENOMIC DNA]</scope>
    <source>
        <strain evidence="6 7">CGMCC 1.10457</strain>
    </source>
</reference>
<evidence type="ECO:0000256" key="3">
    <source>
        <dbReference type="SAM" id="Coils"/>
    </source>
</evidence>
<dbReference type="AlphaFoldDB" id="A0A1I6M1X6"/>
<dbReference type="Pfam" id="PF13476">
    <property type="entry name" value="AAA_23"/>
    <property type="match status" value="1"/>
</dbReference>
<accession>A0A1I6M1X6</accession>
<comment type="similarity">
    <text evidence="2">Belongs to the Sph1/Sph2 family.</text>
</comment>
<dbReference type="InterPro" id="IPR038729">
    <property type="entry name" value="Rad50/SbcC_AAA"/>
</dbReference>
<dbReference type="STRING" id="767519.SAMN05216559_3569"/>
<dbReference type="RefSeq" id="WP_089818259.1">
    <property type="nucleotide sequence ID" value="NZ_FOZK01000004.1"/>
</dbReference>
<dbReference type="Gene3D" id="3.40.50.300">
    <property type="entry name" value="P-loop containing nucleotide triphosphate hydrolases"/>
    <property type="match status" value="2"/>
</dbReference>
<evidence type="ECO:0000313" key="6">
    <source>
        <dbReference type="EMBL" id="SFS09719.1"/>
    </source>
</evidence>
<evidence type="ECO:0000256" key="2">
    <source>
        <dbReference type="ARBA" id="ARBA00049666"/>
    </source>
</evidence>
<dbReference type="Proteomes" id="UP000199062">
    <property type="component" value="Unassembled WGS sequence"/>
</dbReference>
<dbReference type="NCBIfam" id="NF045487">
    <property type="entry name" value="ASRP"/>
    <property type="match status" value="1"/>
</dbReference>
<feature type="region of interest" description="Disordered" evidence="4">
    <location>
        <begin position="305"/>
        <end position="330"/>
    </location>
</feature>
<organism evidence="6 7">
    <name type="scientific">Halomicrobium zhouii</name>
    <dbReference type="NCBI Taxonomy" id="767519"/>
    <lineage>
        <taxon>Archaea</taxon>
        <taxon>Methanobacteriati</taxon>
        <taxon>Methanobacteriota</taxon>
        <taxon>Stenosarchaea group</taxon>
        <taxon>Halobacteria</taxon>
        <taxon>Halobacteriales</taxon>
        <taxon>Haloarculaceae</taxon>
        <taxon>Halomicrobium</taxon>
    </lineage>
</organism>
<feature type="compositionally biased region" description="Basic and acidic residues" evidence="4">
    <location>
        <begin position="241"/>
        <end position="252"/>
    </location>
</feature>
<feature type="domain" description="Rad50/SbcC-type AAA" evidence="5">
    <location>
        <begin position="12"/>
        <end position="241"/>
    </location>
</feature>
<dbReference type="PANTHER" id="PTHR32114">
    <property type="entry name" value="ABC TRANSPORTER ABCH.3"/>
    <property type="match status" value="1"/>
</dbReference>
<sequence length="655" mass="72966">MVANAESEPLQVAVENLGGIDSRELTFEPGVTVLTGRNATNRTSLLQAITAGLGGSYGELKSDADAGEVELAVGEKTYDRQFRRDGDGVVVSGDPYADDASLVDLFSSLLEVNPARRAVERGDGDALREIIMEPVDTEAITAEVESTQRNLREVEDRLDEIERRRSNLAALKERRVAAEDDLADVESELADVREAVAEFEADAETAEEAEAVVEELTETREEYESIRNQLETQRSAVESLETEREETRERLDDLSVPEAELEATREELERLQRRRRGLENTVNDLVSIVEFNERLVDDGADALPGVGEDGAGADGDGVGASGGVADELDPSSGQIECWTCGTTVDRGDVEERLDGLRGVVEDHRSERNELRKRIDETRATLSDLQDAVDERESLESQLAEIDGEIDEREARIEELSAREDDLQAQISALEDEASESESLRDSELLDRYERRSELEYERGQLEEKLNSLESEIEAIEALDDEREELETEREQLREELTSLRNRIENLERSAIDTFNDHMETVLDRLGYENVERVWIERKAAESGRGSRSDSTFTLHVVRSADDGAVYEDTVDHLSESEREVIGLVVALAGYLVHDVHESVPVMVLDSLEAIDADRIAALVEYFADYAPFLVVALLPEDAQALDDDYERVVMDEALA</sequence>
<dbReference type="GO" id="GO:0006302">
    <property type="term" value="P:double-strand break repair"/>
    <property type="evidence" value="ECO:0007669"/>
    <property type="project" value="InterPro"/>
</dbReference>
<evidence type="ECO:0000256" key="4">
    <source>
        <dbReference type="SAM" id="MobiDB-lite"/>
    </source>
</evidence>
<proteinExistence type="inferred from homology"/>
<protein>
    <submittedName>
        <fullName evidence="6">AAA domain-containing protein</fullName>
    </submittedName>
</protein>
<dbReference type="SUPFAM" id="SSF52540">
    <property type="entry name" value="P-loop containing nucleoside triphosphate hydrolases"/>
    <property type="match status" value="1"/>
</dbReference>
<feature type="compositionally biased region" description="Gly residues" evidence="4">
    <location>
        <begin position="307"/>
        <end position="322"/>
    </location>
</feature>
<feature type="coiled-coil region" evidence="3">
    <location>
        <begin position="353"/>
        <end position="509"/>
    </location>
</feature>
<dbReference type="PANTHER" id="PTHR32114:SF2">
    <property type="entry name" value="ABC TRANSPORTER ABCH.3"/>
    <property type="match status" value="1"/>
</dbReference>